<proteinExistence type="inferred from homology"/>
<keyword evidence="2 4" id="KW-0819">tRNA processing</keyword>
<evidence type="ECO:0000256" key="1">
    <source>
        <dbReference type="ARBA" id="ARBA00009375"/>
    </source>
</evidence>
<evidence type="ECO:0000256" key="5">
    <source>
        <dbReference type="PIRSR" id="PIRSR001430-1"/>
    </source>
</evidence>
<comment type="similarity">
    <text evidence="1 4 7">Belongs to the tRNA pseudouridine synthase TruA family.</text>
</comment>
<dbReference type="InterPro" id="IPR020103">
    <property type="entry name" value="PsdUridine_synth_cat_dom_sf"/>
</dbReference>
<evidence type="ECO:0000256" key="3">
    <source>
        <dbReference type="ARBA" id="ARBA00023235"/>
    </source>
</evidence>
<dbReference type="SUPFAM" id="SSF55120">
    <property type="entry name" value="Pseudouridine synthase"/>
    <property type="match status" value="1"/>
</dbReference>
<dbReference type="HAMAP" id="MF_00171">
    <property type="entry name" value="TruA"/>
    <property type="match status" value="1"/>
</dbReference>
<feature type="domain" description="Pseudouridine synthase I TruA alpha/beta" evidence="8">
    <location>
        <begin position="22"/>
        <end position="117"/>
    </location>
</feature>
<comment type="caution">
    <text evidence="9">The sequence shown here is derived from an EMBL/GenBank/DDBJ whole genome shotgun (WGS) entry which is preliminary data.</text>
</comment>
<sequence>MTNSHSSLEIAPKIFRIALGVEYNGSEFHGWQAQKSGVASVQAELERALSKVANEAVAVVCAGRTDAGVHASEQVVHFDTTAVRDPRAWIMGTNTHLSHHVSVRWATEVADDFHARFSAVERQYRYVIYNHKVQPALLNRHLTWDYRPLDVARMQEAARHLVGTHDFTSFRAVQCQAKSPVRTLKQLDVVRQGNLIVLNVRANAFLHHMVRNLAGVLIKIGAGEAEPLWAKEVLDARDRRLGGVTAPPFGLYLVRAVYPESFILPQEAPGPNFLGSFGEG</sequence>
<evidence type="ECO:0000256" key="7">
    <source>
        <dbReference type="RuleBase" id="RU003792"/>
    </source>
</evidence>
<evidence type="ECO:0000313" key="9">
    <source>
        <dbReference type="EMBL" id="PPC77236.1"/>
    </source>
</evidence>
<evidence type="ECO:0000259" key="8">
    <source>
        <dbReference type="Pfam" id="PF01416"/>
    </source>
</evidence>
<dbReference type="InterPro" id="IPR001406">
    <property type="entry name" value="PsdUridine_synth_TruA"/>
</dbReference>
<name>A0A2S5KSJ1_9PROT</name>
<feature type="active site" description="Nucleophile" evidence="4 5">
    <location>
        <position position="66"/>
    </location>
</feature>
<dbReference type="InterPro" id="IPR020094">
    <property type="entry name" value="TruA/RsuA/RluB/E/F_N"/>
</dbReference>
<comment type="function">
    <text evidence="4">Formation of pseudouridine at positions 38, 39 and 40 in the anticodon stem and loop of transfer RNAs.</text>
</comment>
<comment type="subunit">
    <text evidence="4">Homodimer.</text>
</comment>
<dbReference type="InterPro" id="IPR020095">
    <property type="entry name" value="PsdUridine_synth_TruA_C"/>
</dbReference>
<evidence type="ECO:0000313" key="10">
    <source>
        <dbReference type="Proteomes" id="UP000238196"/>
    </source>
</evidence>
<dbReference type="GO" id="GO:0160147">
    <property type="term" value="F:tRNA pseudouridine(38-40) synthase activity"/>
    <property type="evidence" value="ECO:0007669"/>
    <property type="project" value="UniProtKB-EC"/>
</dbReference>
<feature type="binding site" evidence="4 6">
    <location>
        <position position="124"/>
    </location>
    <ligand>
        <name>substrate</name>
    </ligand>
</feature>
<evidence type="ECO:0000256" key="6">
    <source>
        <dbReference type="PIRSR" id="PIRSR001430-2"/>
    </source>
</evidence>
<dbReference type="OrthoDB" id="5289957at2"/>
<dbReference type="Gene3D" id="3.30.70.580">
    <property type="entry name" value="Pseudouridine synthase I, catalytic domain, N-terminal subdomain"/>
    <property type="match status" value="1"/>
</dbReference>
<organism evidence="9 10">
    <name type="scientific">Proteobacteria bacterium 228</name>
    <dbReference type="NCBI Taxonomy" id="2083153"/>
    <lineage>
        <taxon>Bacteria</taxon>
        <taxon>Pseudomonadati</taxon>
        <taxon>Pseudomonadota</taxon>
    </lineage>
</organism>
<protein>
    <recommendedName>
        <fullName evidence="4">tRNA pseudouridine synthase A</fullName>
        <ecNumber evidence="4">5.4.99.12</ecNumber>
    </recommendedName>
    <alternativeName>
        <fullName evidence="4">tRNA pseudouridine(38-40) synthase</fullName>
    </alternativeName>
    <alternativeName>
        <fullName evidence="4">tRNA pseudouridylate synthase I</fullName>
    </alternativeName>
    <alternativeName>
        <fullName evidence="4">tRNA-uridine isomerase I</fullName>
    </alternativeName>
</protein>
<comment type="caution">
    <text evidence="4">Lacks conserved residue(s) required for the propagation of feature annotation.</text>
</comment>
<dbReference type="Gene3D" id="3.30.70.660">
    <property type="entry name" value="Pseudouridine synthase I, catalytic domain, C-terminal subdomain"/>
    <property type="match status" value="1"/>
</dbReference>
<dbReference type="CDD" id="cd02570">
    <property type="entry name" value="PseudoU_synth_EcTruA"/>
    <property type="match status" value="1"/>
</dbReference>
<reference evidence="9 10" key="1">
    <citation type="submission" date="2018-02" db="EMBL/GenBank/DDBJ databases">
        <title>novel marine gammaproteobacteria from coastal saline agro ecosystem.</title>
        <authorList>
            <person name="Krishnan R."/>
            <person name="Ramesh Kumar N."/>
        </authorList>
    </citation>
    <scope>NUCLEOTIDE SEQUENCE [LARGE SCALE GENOMIC DNA]</scope>
    <source>
        <strain evidence="9 10">228</strain>
    </source>
</reference>
<dbReference type="GO" id="GO:0031119">
    <property type="term" value="P:tRNA pseudouridine synthesis"/>
    <property type="evidence" value="ECO:0007669"/>
    <property type="project" value="UniProtKB-UniRule"/>
</dbReference>
<dbReference type="EMBL" id="PRLP01000035">
    <property type="protein sequence ID" value="PPC77236.1"/>
    <property type="molecule type" value="Genomic_DNA"/>
</dbReference>
<feature type="domain" description="Pseudouridine synthase I TruA alpha/beta" evidence="8">
    <location>
        <begin position="157"/>
        <end position="259"/>
    </location>
</feature>
<dbReference type="Proteomes" id="UP000238196">
    <property type="component" value="Unassembled WGS sequence"/>
</dbReference>
<dbReference type="PIRSF" id="PIRSF001430">
    <property type="entry name" value="tRNA_psdUrid_synth"/>
    <property type="match status" value="1"/>
</dbReference>
<dbReference type="Pfam" id="PF01416">
    <property type="entry name" value="PseudoU_synth_1"/>
    <property type="match status" value="2"/>
</dbReference>
<dbReference type="GO" id="GO:0003723">
    <property type="term" value="F:RNA binding"/>
    <property type="evidence" value="ECO:0007669"/>
    <property type="project" value="InterPro"/>
</dbReference>
<keyword evidence="3 4" id="KW-0413">Isomerase</keyword>
<dbReference type="AlphaFoldDB" id="A0A2S5KSJ1"/>
<evidence type="ECO:0000256" key="4">
    <source>
        <dbReference type="HAMAP-Rule" id="MF_00171"/>
    </source>
</evidence>
<dbReference type="InterPro" id="IPR020097">
    <property type="entry name" value="PsdUridine_synth_TruA_a/b_dom"/>
</dbReference>
<comment type="catalytic activity">
    <reaction evidence="4 7">
        <text>uridine(38/39/40) in tRNA = pseudouridine(38/39/40) in tRNA</text>
        <dbReference type="Rhea" id="RHEA:22376"/>
        <dbReference type="Rhea" id="RHEA-COMP:10085"/>
        <dbReference type="Rhea" id="RHEA-COMP:10087"/>
        <dbReference type="ChEBI" id="CHEBI:65314"/>
        <dbReference type="ChEBI" id="CHEBI:65315"/>
        <dbReference type="EC" id="5.4.99.12"/>
    </reaction>
</comment>
<dbReference type="FunFam" id="3.30.70.580:FF:000001">
    <property type="entry name" value="tRNA pseudouridine synthase A"/>
    <property type="match status" value="1"/>
</dbReference>
<dbReference type="PANTHER" id="PTHR11142">
    <property type="entry name" value="PSEUDOURIDYLATE SYNTHASE"/>
    <property type="match status" value="1"/>
</dbReference>
<dbReference type="EC" id="5.4.99.12" evidence="4"/>
<dbReference type="PANTHER" id="PTHR11142:SF0">
    <property type="entry name" value="TRNA PSEUDOURIDINE SYNTHASE-LIKE 1"/>
    <property type="match status" value="1"/>
</dbReference>
<evidence type="ECO:0000256" key="2">
    <source>
        <dbReference type="ARBA" id="ARBA00022694"/>
    </source>
</evidence>
<gene>
    <name evidence="4" type="primary">truA</name>
    <name evidence="9" type="ORF">C4K68_12580</name>
</gene>
<accession>A0A2S5KSJ1</accession>
<dbReference type="NCBIfam" id="TIGR00071">
    <property type="entry name" value="hisT_truA"/>
    <property type="match status" value="1"/>
</dbReference>